<feature type="domain" description="Type VI secretion system effector TseH-like" evidence="2">
    <location>
        <begin position="8"/>
        <end position="168"/>
    </location>
</feature>
<dbReference type="STRING" id="1346330.M472_00915"/>
<reference evidence="3 4" key="1">
    <citation type="journal article" date="2013" name="Genome Announc.">
        <title>The Draft Genome Sequence of Sphingomonas paucimobilis Strain HER1398 (Proteobacteria), Host to the Giant PAU Phage, Indicates That It Is a Member of the Genus Sphingobacterium (Bacteroidetes).</title>
        <authorList>
            <person name="White R.A.III."/>
            <person name="Suttle C.A."/>
        </authorList>
    </citation>
    <scope>NUCLEOTIDE SEQUENCE [LARGE SCALE GENOMIC DNA]</scope>
    <source>
        <strain evidence="3 4">HER1398</strain>
    </source>
</reference>
<dbReference type="OrthoDB" id="695573at2"/>
<dbReference type="EMBL" id="ATDL01000022">
    <property type="protein sequence ID" value="ERJ57316.1"/>
    <property type="molecule type" value="Genomic_DNA"/>
</dbReference>
<evidence type="ECO:0000259" key="1">
    <source>
        <dbReference type="Pfam" id="PF20405"/>
    </source>
</evidence>
<dbReference type="Pfam" id="PF20405">
    <property type="entry name" value="DUF6695"/>
    <property type="match status" value="1"/>
</dbReference>
<dbReference type="PATRIC" id="fig|1346330.5.peg.4046"/>
<dbReference type="eggNOG" id="ENOG502ZA2J">
    <property type="taxonomic scope" value="Bacteria"/>
</dbReference>
<organism evidence="3 4">
    <name type="scientific">Sphingobacterium paucimobilis HER1398</name>
    <dbReference type="NCBI Taxonomy" id="1346330"/>
    <lineage>
        <taxon>Bacteria</taxon>
        <taxon>Pseudomonadati</taxon>
        <taxon>Bacteroidota</taxon>
        <taxon>Sphingobacteriia</taxon>
        <taxon>Sphingobacteriales</taxon>
        <taxon>Sphingobacteriaceae</taxon>
        <taxon>Sphingobacterium</taxon>
    </lineage>
</organism>
<dbReference type="RefSeq" id="WP_021072048.1">
    <property type="nucleotide sequence ID" value="NZ_ATDL01000022.1"/>
</dbReference>
<name>U2H6I5_9SPHI</name>
<keyword evidence="4" id="KW-1185">Reference proteome</keyword>
<dbReference type="InterPro" id="IPR046517">
    <property type="entry name" value="DUF6695"/>
</dbReference>
<gene>
    <name evidence="3" type="ORF">M472_00915</name>
</gene>
<protein>
    <submittedName>
        <fullName evidence="3">Uncharacterized protein</fullName>
    </submittedName>
</protein>
<proteinExistence type="predicted"/>
<accession>U2H6I5</accession>
<sequence length="351" mass="39814">MISFNDFAIPLAWPDKTAFGDERWMAFLKKCGIVKNLNFKVGHAALLLISRHTGAIDYYDFGRYVTPRGDGRARSKVFDPRLKIDTVAQFSSGNISNLDHILRNLSAIEEATHGGGRLLFSIVNNISYITCRKFADSLVAKGPIPYGAFAAGNNSCSRFVAQVLIAGMPPNDPRIRRLKYPETLKPSPVSNIVNTRNGGFVHCYENGDLQRWKSNRFHSLKFHWQLLKENLSHSHFETLGCDIGNGQLDNPSRPPHLQDNAQWLGGIGEGMWFQILPIPHPLCYLIESYNAQGQLINQVNTLCPQDTFDIQKDFEITRQMDGAYFTIIQNGMKHLFKKTENKYYKKYLNVI</sequence>
<dbReference type="AlphaFoldDB" id="U2H6I5"/>
<feature type="domain" description="DUF6695" evidence="1">
    <location>
        <begin position="261"/>
        <end position="338"/>
    </location>
</feature>
<evidence type="ECO:0000313" key="4">
    <source>
        <dbReference type="Proteomes" id="UP000016584"/>
    </source>
</evidence>
<dbReference type="Pfam" id="PF25218">
    <property type="entry name" value="TseH"/>
    <property type="match status" value="1"/>
</dbReference>
<comment type="caution">
    <text evidence="3">The sequence shown here is derived from an EMBL/GenBank/DDBJ whole genome shotgun (WGS) entry which is preliminary data.</text>
</comment>
<dbReference type="Proteomes" id="UP000016584">
    <property type="component" value="Unassembled WGS sequence"/>
</dbReference>
<evidence type="ECO:0000259" key="2">
    <source>
        <dbReference type="Pfam" id="PF25218"/>
    </source>
</evidence>
<evidence type="ECO:0000313" key="3">
    <source>
        <dbReference type="EMBL" id="ERJ57316.1"/>
    </source>
</evidence>
<dbReference type="InterPro" id="IPR057382">
    <property type="entry name" value="TseH"/>
</dbReference>